<dbReference type="OrthoDB" id="2738944at2"/>
<dbReference type="RefSeq" id="WP_126292560.1">
    <property type="nucleotide sequence ID" value="NZ_CP155468.1"/>
</dbReference>
<evidence type="ECO:0000313" key="3">
    <source>
        <dbReference type="Proteomes" id="UP000276349"/>
    </source>
</evidence>
<protein>
    <submittedName>
        <fullName evidence="2">Uncharacterized protein</fullName>
    </submittedName>
</protein>
<reference evidence="2 3" key="1">
    <citation type="submission" date="2018-12" db="EMBL/GenBank/DDBJ databases">
        <authorList>
            <person name="Yu L."/>
        </authorList>
    </citation>
    <scope>NUCLEOTIDE SEQUENCE [LARGE SCALE GENOMIC DNA]</scope>
    <source>
        <strain evidence="2 3">S5H2222</strain>
    </source>
</reference>
<feature type="transmembrane region" description="Helical" evidence="1">
    <location>
        <begin position="5"/>
        <end position="25"/>
    </location>
</feature>
<keyword evidence="1" id="KW-0472">Membrane</keyword>
<gene>
    <name evidence="2" type="ORF">EKG35_01575</name>
</gene>
<proteinExistence type="predicted"/>
<dbReference type="EMBL" id="RXNR01000003">
    <property type="protein sequence ID" value="RTQ96086.1"/>
    <property type="molecule type" value="Genomic_DNA"/>
</dbReference>
<dbReference type="AlphaFoldDB" id="A0A431UXJ0"/>
<keyword evidence="1" id="KW-0812">Transmembrane</keyword>
<comment type="caution">
    <text evidence="2">The sequence shown here is derived from an EMBL/GenBank/DDBJ whole genome shotgun (WGS) entry which is preliminary data.</text>
</comment>
<evidence type="ECO:0000256" key="1">
    <source>
        <dbReference type="SAM" id="Phobius"/>
    </source>
</evidence>
<sequence>MYKFFIYLCSTILTIGLILFGLSFFTNISHWIGIEMVKGSVYLFIFGLFMQLMEHDIARKNQTETA</sequence>
<dbReference type="Proteomes" id="UP000276349">
    <property type="component" value="Unassembled WGS sequence"/>
</dbReference>
<name>A0A431UXJ0_9BACI</name>
<accession>A0A431UXJ0</accession>
<keyword evidence="3" id="KW-1185">Reference proteome</keyword>
<evidence type="ECO:0000313" key="2">
    <source>
        <dbReference type="EMBL" id="RTQ96086.1"/>
    </source>
</evidence>
<keyword evidence="1" id="KW-1133">Transmembrane helix</keyword>
<organism evidence="2 3">
    <name type="scientific">Lysinibacillus telephonicus</name>
    <dbReference type="NCBI Taxonomy" id="1714840"/>
    <lineage>
        <taxon>Bacteria</taxon>
        <taxon>Bacillati</taxon>
        <taxon>Bacillota</taxon>
        <taxon>Bacilli</taxon>
        <taxon>Bacillales</taxon>
        <taxon>Bacillaceae</taxon>
        <taxon>Lysinibacillus</taxon>
    </lineage>
</organism>
<feature type="transmembrane region" description="Helical" evidence="1">
    <location>
        <begin position="31"/>
        <end position="50"/>
    </location>
</feature>